<dbReference type="KEGG" id="vni:VIBNI_B1062"/>
<dbReference type="AlphaFoldDB" id="U4KIK4"/>
<name>U4KIK4_9VIBR</name>
<dbReference type="STRING" id="28173.VIBNI_B1062"/>
<dbReference type="PATRIC" id="fig|1260221.3.peg.4682"/>
<dbReference type="Proteomes" id="UP000016895">
    <property type="component" value="Chromosome 2"/>
</dbReference>
<proteinExistence type="predicted"/>
<reference evidence="1 2" key="1">
    <citation type="journal article" date="2013" name="ISME J.">
        <title>Comparative genomics of pathogenic lineages of Vibrio nigripulchritudo identifies virulence-associated traits.</title>
        <authorList>
            <person name="Goudenege D."/>
            <person name="Labreuche Y."/>
            <person name="Krin E."/>
            <person name="Ansquer D."/>
            <person name="Mangenot S."/>
            <person name="Calteau A."/>
            <person name="Medigue C."/>
            <person name="Mazel D."/>
            <person name="Polz M.F."/>
            <person name="Le Roux F."/>
        </authorList>
    </citation>
    <scope>NUCLEOTIDE SEQUENCE [LARGE SCALE GENOMIC DNA]</scope>
    <source>
        <strain evidence="2">SnF1</strain>
    </source>
</reference>
<evidence type="ECO:0000313" key="2">
    <source>
        <dbReference type="Proteomes" id="UP000016895"/>
    </source>
</evidence>
<accession>U4KIK4</accession>
<evidence type="ECO:0000313" key="1">
    <source>
        <dbReference type="EMBL" id="CCO60835.1"/>
    </source>
</evidence>
<organism evidence="1 2">
    <name type="scientific">Vibrio nigripulchritudo</name>
    <dbReference type="NCBI Taxonomy" id="28173"/>
    <lineage>
        <taxon>Bacteria</taxon>
        <taxon>Pseudomonadati</taxon>
        <taxon>Pseudomonadota</taxon>
        <taxon>Gammaproteobacteria</taxon>
        <taxon>Vibrionales</taxon>
        <taxon>Vibrionaceae</taxon>
        <taxon>Vibrio</taxon>
    </lineage>
</organism>
<dbReference type="EMBL" id="FO203527">
    <property type="protein sequence ID" value="CCO60835.1"/>
    <property type="molecule type" value="Genomic_DNA"/>
</dbReference>
<gene>
    <name evidence="1" type="ORF">VIBNI_B1062</name>
</gene>
<dbReference type="RefSeq" id="WP_022561381.1">
    <property type="nucleotide sequence ID" value="NC_022543.1"/>
</dbReference>
<keyword evidence="2" id="KW-1185">Reference proteome</keyword>
<sequence>MNLELQEFIERISKQVPDEVPNKHELIIQSILEILEANEITVLKQIALNNIQKNLL</sequence>
<protein>
    <submittedName>
        <fullName evidence="1">Uncharacterized protein</fullName>
    </submittedName>
</protein>